<feature type="compositionally biased region" description="Low complexity" evidence="11">
    <location>
        <begin position="1116"/>
        <end position="1128"/>
    </location>
</feature>
<dbReference type="EMBL" id="KZ819321">
    <property type="protein sequence ID" value="PWN23680.1"/>
    <property type="molecule type" value="Genomic_DNA"/>
</dbReference>
<keyword evidence="4 9" id="KW-0547">Nucleotide-binding</keyword>
<comment type="subcellular location">
    <subcellularLocation>
        <location evidence="1">Cytoplasm</location>
        <location evidence="1">Cytoskeleton</location>
    </subcellularLocation>
</comment>
<feature type="compositionally biased region" description="Low complexity" evidence="11">
    <location>
        <begin position="694"/>
        <end position="716"/>
    </location>
</feature>
<evidence type="ECO:0000313" key="13">
    <source>
        <dbReference type="EMBL" id="PWN23680.1"/>
    </source>
</evidence>
<dbReference type="PRINTS" id="PR00380">
    <property type="entry name" value="KINESINHEAVY"/>
</dbReference>
<keyword evidence="7 9" id="KW-0505">Motor protein</keyword>
<organism evidence="13 14">
    <name type="scientific">Pseudomicrostroma glucosiphilum</name>
    <dbReference type="NCBI Taxonomy" id="1684307"/>
    <lineage>
        <taxon>Eukaryota</taxon>
        <taxon>Fungi</taxon>
        <taxon>Dikarya</taxon>
        <taxon>Basidiomycota</taxon>
        <taxon>Ustilaginomycotina</taxon>
        <taxon>Exobasidiomycetes</taxon>
        <taxon>Microstromatales</taxon>
        <taxon>Microstromatales incertae sedis</taxon>
        <taxon>Pseudomicrostroma</taxon>
    </lineage>
</organism>
<dbReference type="GO" id="GO:0061673">
    <property type="term" value="C:mitotic spindle astral microtubule"/>
    <property type="evidence" value="ECO:0007669"/>
    <property type="project" value="UniProtKB-ARBA"/>
</dbReference>
<feature type="region of interest" description="Disordered" evidence="11">
    <location>
        <begin position="657"/>
        <end position="1194"/>
    </location>
</feature>
<feature type="compositionally biased region" description="Basic and acidic residues" evidence="11">
    <location>
        <begin position="825"/>
        <end position="835"/>
    </location>
</feature>
<dbReference type="GO" id="GO:0008017">
    <property type="term" value="F:microtubule binding"/>
    <property type="evidence" value="ECO:0007669"/>
    <property type="project" value="InterPro"/>
</dbReference>
<dbReference type="RefSeq" id="XP_025350840.1">
    <property type="nucleotide sequence ID" value="XM_025493762.1"/>
</dbReference>
<dbReference type="GO" id="GO:0035371">
    <property type="term" value="C:microtubule plus-end"/>
    <property type="evidence" value="ECO:0007669"/>
    <property type="project" value="UniProtKB-ARBA"/>
</dbReference>
<keyword evidence="2" id="KW-0963">Cytoplasm</keyword>
<dbReference type="GO" id="GO:0051656">
    <property type="term" value="P:establishment of organelle localization"/>
    <property type="evidence" value="ECO:0007669"/>
    <property type="project" value="UniProtKB-ARBA"/>
</dbReference>
<dbReference type="InterPro" id="IPR027640">
    <property type="entry name" value="Kinesin-like_fam"/>
</dbReference>
<feature type="compositionally biased region" description="Polar residues" evidence="11">
    <location>
        <begin position="1172"/>
        <end position="1194"/>
    </location>
</feature>
<feature type="compositionally biased region" description="Basic and acidic residues" evidence="11">
    <location>
        <begin position="657"/>
        <end position="671"/>
    </location>
</feature>
<gene>
    <name evidence="13" type="ORF">BCV69DRAFT_291706</name>
</gene>
<dbReference type="InterPro" id="IPR036961">
    <property type="entry name" value="Kinesin_motor_dom_sf"/>
</dbReference>
<feature type="coiled-coil region" evidence="10">
    <location>
        <begin position="404"/>
        <end position="457"/>
    </location>
</feature>
<dbReference type="GeneID" id="37015496"/>
<dbReference type="PROSITE" id="PS50067">
    <property type="entry name" value="KINESIN_MOTOR_2"/>
    <property type="match status" value="1"/>
</dbReference>
<dbReference type="FunFam" id="3.40.850.10:FF:000090">
    <property type="entry name" value="Kinesin-like protein"/>
    <property type="match status" value="1"/>
</dbReference>
<evidence type="ECO:0000256" key="9">
    <source>
        <dbReference type="PROSITE-ProRule" id="PRU00283"/>
    </source>
</evidence>
<dbReference type="InterPro" id="IPR027417">
    <property type="entry name" value="P-loop_NTPase"/>
</dbReference>
<feature type="compositionally biased region" description="Gly residues" evidence="11">
    <location>
        <begin position="1056"/>
        <end position="1065"/>
    </location>
</feature>
<evidence type="ECO:0000256" key="3">
    <source>
        <dbReference type="ARBA" id="ARBA00022701"/>
    </source>
</evidence>
<evidence type="ECO:0000256" key="8">
    <source>
        <dbReference type="ARBA" id="ARBA00023212"/>
    </source>
</evidence>
<keyword evidence="5 9" id="KW-0067">ATP-binding</keyword>
<keyword evidence="6 10" id="KW-0175">Coiled coil</keyword>
<feature type="binding site" evidence="9">
    <location>
        <begin position="142"/>
        <end position="149"/>
    </location>
    <ligand>
        <name>ATP</name>
        <dbReference type="ChEBI" id="CHEBI:30616"/>
    </ligand>
</feature>
<evidence type="ECO:0000256" key="1">
    <source>
        <dbReference type="ARBA" id="ARBA00004245"/>
    </source>
</evidence>
<dbReference type="OrthoDB" id="3176171at2759"/>
<dbReference type="STRING" id="1684307.A0A316UEN3"/>
<dbReference type="Proteomes" id="UP000245942">
    <property type="component" value="Unassembled WGS sequence"/>
</dbReference>
<feature type="compositionally biased region" description="Low complexity" evidence="11">
    <location>
        <begin position="1082"/>
        <end position="1091"/>
    </location>
</feature>
<feature type="compositionally biased region" description="Polar residues" evidence="11">
    <location>
        <begin position="794"/>
        <end position="808"/>
    </location>
</feature>
<feature type="compositionally biased region" description="Polar residues" evidence="11">
    <location>
        <begin position="1152"/>
        <end position="1161"/>
    </location>
</feature>
<dbReference type="GO" id="GO:0005524">
    <property type="term" value="F:ATP binding"/>
    <property type="evidence" value="ECO:0007669"/>
    <property type="project" value="UniProtKB-UniRule"/>
</dbReference>
<dbReference type="InterPro" id="IPR019821">
    <property type="entry name" value="Kinesin_motor_CS"/>
</dbReference>
<dbReference type="GO" id="GO:0070462">
    <property type="term" value="P:plus-end specific microtubule depolymerization"/>
    <property type="evidence" value="ECO:0007669"/>
    <property type="project" value="UniProtKB-ARBA"/>
</dbReference>
<feature type="compositionally biased region" description="Low complexity" evidence="11">
    <location>
        <begin position="1135"/>
        <end position="1147"/>
    </location>
</feature>
<feature type="compositionally biased region" description="Low complexity" evidence="11">
    <location>
        <begin position="1042"/>
        <end position="1055"/>
    </location>
</feature>
<dbReference type="Pfam" id="PF00225">
    <property type="entry name" value="Kinesin"/>
    <property type="match status" value="1"/>
</dbReference>
<evidence type="ECO:0000256" key="4">
    <source>
        <dbReference type="ARBA" id="ARBA00022741"/>
    </source>
</evidence>
<feature type="compositionally biased region" description="Polar residues" evidence="11">
    <location>
        <begin position="948"/>
        <end position="959"/>
    </location>
</feature>
<evidence type="ECO:0000259" key="12">
    <source>
        <dbReference type="PROSITE" id="PS50067"/>
    </source>
</evidence>
<dbReference type="Gene3D" id="3.40.850.10">
    <property type="entry name" value="Kinesin motor domain"/>
    <property type="match status" value="1"/>
</dbReference>
<evidence type="ECO:0000256" key="10">
    <source>
        <dbReference type="SAM" id="Coils"/>
    </source>
</evidence>
<evidence type="ECO:0000256" key="6">
    <source>
        <dbReference type="ARBA" id="ARBA00023054"/>
    </source>
</evidence>
<feature type="compositionally biased region" description="Acidic residues" evidence="11">
    <location>
        <begin position="928"/>
        <end position="940"/>
    </location>
</feature>
<feature type="compositionally biased region" description="Polar residues" evidence="11">
    <location>
        <begin position="845"/>
        <end position="856"/>
    </location>
</feature>
<dbReference type="PANTHER" id="PTHR47968:SF13">
    <property type="entry name" value="KINESIN-LIKE PROTEIN KIF19 ISOFORM X1"/>
    <property type="match status" value="1"/>
</dbReference>
<name>A0A316UEN3_9BASI</name>
<dbReference type="GO" id="GO:0090307">
    <property type="term" value="P:mitotic spindle assembly"/>
    <property type="evidence" value="ECO:0007669"/>
    <property type="project" value="UniProtKB-ARBA"/>
</dbReference>
<accession>A0A316UEN3</accession>
<evidence type="ECO:0000256" key="5">
    <source>
        <dbReference type="ARBA" id="ARBA00022840"/>
    </source>
</evidence>
<feature type="non-terminal residue" evidence="13">
    <location>
        <position position="1194"/>
    </location>
</feature>
<evidence type="ECO:0000313" key="14">
    <source>
        <dbReference type="Proteomes" id="UP000245942"/>
    </source>
</evidence>
<feature type="compositionally biased region" description="Polar residues" evidence="11">
    <location>
        <begin position="899"/>
        <end position="910"/>
    </location>
</feature>
<feature type="domain" description="Kinesin motor" evidence="12">
    <location>
        <begin position="5"/>
        <end position="389"/>
    </location>
</feature>
<dbReference type="PANTHER" id="PTHR47968">
    <property type="entry name" value="CENTROMERE PROTEIN E"/>
    <property type="match status" value="1"/>
</dbReference>
<dbReference type="GO" id="GO:0005634">
    <property type="term" value="C:nucleus"/>
    <property type="evidence" value="ECO:0007669"/>
    <property type="project" value="UniProtKB-ARBA"/>
</dbReference>
<evidence type="ECO:0000256" key="11">
    <source>
        <dbReference type="SAM" id="MobiDB-lite"/>
    </source>
</evidence>
<keyword evidence="8" id="KW-0206">Cytoskeleton</keyword>
<keyword evidence="3" id="KW-0493">Microtubule</keyword>
<sequence>MAEASITVAVRVRPFSERESAQLAPQHGALPFLGDGGLGGSPAKQLPPIAGLRTRFLRPIVHTVDEKVLIFDPPDNNPLSRLYNNTQANYLAHGQKRAKDVRYAFDRVFNDGASQRDVFQGTTNPLLDGVLNGFNATVFAYGATGCGKTHTISGTPEDPGLIFLTMKELYQRIADNQSESEVQLRLSYLEIYNEMIRDLLSEAPTPPGQGLPLREDEANKMSVVGISEHSPASPEEVLLMIQEGNQRRTMSPTEANAVSSRSHAVLQINVTQRPKTGDVRDATTSASLNIIDLAGSERASATSNNGARMKEGANINKSLLALGNCINALCQTGVKQQHIPYRNSKLTRLLKFSLGGNCKTVMIVCVSPSSGHYEETHNTLKYANQAKNIRTKVSQNVVNVDRHVATYVRTIHELKEEVAQLKAQLAEGGPAETESEKRKKREAKAEMETVLSELRTKVQAAKMSIGRESRHEAAVQAAEHSSSLYKQRLDEINGLLREWRRGKDASAEEEEPLDWTSERTFLQSLMRKDEILLQASRDGARNLSSSIDLLMGLLNRAPRNSRFDAESSERVKLVADSLKAEVEAEREKARALAALESYRSQAQRCLGWLEVASRSTALMKDFAGQLEWRASHCEDKEEVATHLKNLVAAARNDIKQNDDKFRAETGNETHARRGTYGSKGAGRSTASAFRRPRASLLNNASVNASSSRNGPAASSSKPAALHTRRSSITQGVHRPTAASTRKARPSVVATQNNRVATFSPGRSPARVRPGRPSLAGPASRPPVAFASMARLGTPASTLDGQTTSTKTGSMEPPSAPSSNAVKGVRFQEAKEHDGKAAPVVRALSPQLSIASASSDVSAEWEDVKAREASEPTARRVPVAPGPPKVAPPAAKPAGRRSLFGNNSIVPQAPSQRPAFKLSGLGGSNGALNEEDEEEEEEDEAAGQRLRPSRNSGNFFNNAVNAELGNEQPPAKRAGFSAPTAASRARRVETTAGPPFGSSSLFGDENVALPTVTATSHRLRDQVAPYKLRDSEAGPARRGRGSLGSMGSKSTADSSLLGGGGQGSTGGLLASVRGPSMPPPRTSMFPSASSGAPAGGAGGGTSMFASGKVSSLVLPNGAASGSGSIRSGRTSGGSTGSSSTSSSASTAGVIPPGSSTSASLSGGITKAYGPPSHTASRSRLSQAPTSSASGRITPS</sequence>
<dbReference type="GO" id="GO:0010970">
    <property type="term" value="P:transport along microtubule"/>
    <property type="evidence" value="ECO:0007669"/>
    <property type="project" value="UniProtKB-ARBA"/>
</dbReference>
<feature type="compositionally biased region" description="Basic and acidic residues" evidence="11">
    <location>
        <begin position="861"/>
        <end position="873"/>
    </location>
</feature>
<evidence type="ECO:0000256" key="2">
    <source>
        <dbReference type="ARBA" id="ARBA00022490"/>
    </source>
</evidence>
<dbReference type="PROSITE" id="PS00411">
    <property type="entry name" value="KINESIN_MOTOR_1"/>
    <property type="match status" value="1"/>
</dbReference>
<dbReference type="SUPFAM" id="SSF52540">
    <property type="entry name" value="P-loop containing nucleoside triphosphate hydrolases"/>
    <property type="match status" value="1"/>
</dbReference>
<dbReference type="CDD" id="cd01370">
    <property type="entry name" value="KISc_KIP3_like"/>
    <property type="match status" value="1"/>
</dbReference>
<dbReference type="GO" id="GO:0008574">
    <property type="term" value="F:plus-end-directed microtubule motor activity"/>
    <property type="evidence" value="ECO:0007669"/>
    <property type="project" value="UniProtKB-ARBA"/>
</dbReference>
<proteinExistence type="inferred from homology"/>
<feature type="compositionally biased region" description="Pro residues" evidence="11">
    <location>
        <begin position="879"/>
        <end position="890"/>
    </location>
</feature>
<evidence type="ECO:0000256" key="7">
    <source>
        <dbReference type="ARBA" id="ARBA00023175"/>
    </source>
</evidence>
<dbReference type="AlphaFoldDB" id="A0A316UEN3"/>
<protein>
    <submittedName>
        <fullName evidence="13">Kinesin-domain-containing protein</fullName>
    </submittedName>
</protein>
<dbReference type="GO" id="GO:0033047">
    <property type="term" value="P:regulation of mitotic sister chromatid segregation"/>
    <property type="evidence" value="ECO:0007669"/>
    <property type="project" value="UniProtKB-ARBA"/>
</dbReference>
<keyword evidence="14" id="KW-1185">Reference proteome</keyword>
<reference evidence="13 14" key="1">
    <citation type="journal article" date="2018" name="Mol. Biol. Evol.">
        <title>Broad Genomic Sampling Reveals a Smut Pathogenic Ancestry of the Fungal Clade Ustilaginomycotina.</title>
        <authorList>
            <person name="Kijpornyongpan T."/>
            <person name="Mondo S.J."/>
            <person name="Barry K."/>
            <person name="Sandor L."/>
            <person name="Lee J."/>
            <person name="Lipzen A."/>
            <person name="Pangilinan J."/>
            <person name="LaButti K."/>
            <person name="Hainaut M."/>
            <person name="Henrissat B."/>
            <person name="Grigoriev I.V."/>
            <person name="Spatafora J.W."/>
            <person name="Aime M.C."/>
        </authorList>
    </citation>
    <scope>NUCLEOTIDE SEQUENCE [LARGE SCALE GENOMIC DNA]</scope>
    <source>
        <strain evidence="13 14">MCA 4718</strain>
    </source>
</reference>
<dbReference type="SMART" id="SM00129">
    <property type="entry name" value="KISc"/>
    <property type="match status" value="1"/>
</dbReference>
<comment type="similarity">
    <text evidence="9">Belongs to the TRAFAC class myosin-kinesin ATPase superfamily. Kinesin family.</text>
</comment>
<dbReference type="InterPro" id="IPR001752">
    <property type="entry name" value="Kinesin_motor_dom"/>
</dbReference>